<dbReference type="AlphaFoldDB" id="A0A5Q2N5E1"/>
<keyword evidence="3" id="KW-1185">Reference proteome</keyword>
<dbReference type="Proteomes" id="UP000366051">
    <property type="component" value="Chromosome"/>
</dbReference>
<dbReference type="OrthoDB" id="1634058at2"/>
<gene>
    <name evidence="2" type="ORF">FTV88_3034</name>
</gene>
<dbReference type="InterPro" id="IPR002145">
    <property type="entry name" value="CopG"/>
</dbReference>
<protein>
    <submittedName>
        <fullName evidence="2">CopG family transcriptional regulator</fullName>
    </submittedName>
</protein>
<proteinExistence type="predicted"/>
<sequence length="89" mass="10600">MPDLKRIQVTLPETLLTELDRVLMAEKMNRSQLIREAVNLYMIEHKRKVLRDQMRRGYIEMARINLELALEGFTAEVDVERLFEARLAR</sequence>
<dbReference type="InterPro" id="IPR013321">
    <property type="entry name" value="Arc_rbn_hlx_hlx"/>
</dbReference>
<dbReference type="Gene3D" id="1.10.1220.10">
    <property type="entry name" value="Met repressor-like"/>
    <property type="match status" value="1"/>
</dbReference>
<organism evidence="2 3">
    <name type="scientific">Heliorestis convoluta</name>
    <dbReference type="NCBI Taxonomy" id="356322"/>
    <lineage>
        <taxon>Bacteria</taxon>
        <taxon>Bacillati</taxon>
        <taxon>Bacillota</taxon>
        <taxon>Clostridia</taxon>
        <taxon>Eubacteriales</taxon>
        <taxon>Heliobacteriaceae</taxon>
        <taxon>Heliorestis</taxon>
    </lineage>
</organism>
<dbReference type="InterPro" id="IPR010985">
    <property type="entry name" value="Ribbon_hlx_hlx"/>
</dbReference>
<evidence type="ECO:0000259" key="1">
    <source>
        <dbReference type="Pfam" id="PF01402"/>
    </source>
</evidence>
<dbReference type="KEGG" id="hcv:FTV88_3034"/>
<reference evidence="3" key="1">
    <citation type="submission" date="2019-11" db="EMBL/GenBank/DDBJ databases">
        <title>Genome sequence of Heliorestis convoluta strain HH, an alkaliphilic and minimalistic phototrophic bacterium from a soda lake in Egypt.</title>
        <authorList>
            <person name="Dewey E.D."/>
            <person name="Stokes L.M."/>
            <person name="Burchell B.M."/>
            <person name="Shaffer K.N."/>
            <person name="Huntington A.M."/>
            <person name="Baker J.M."/>
            <person name="Nadendla S."/>
            <person name="Giglio M.G."/>
            <person name="Touchman J.W."/>
            <person name="Blankenship R.E."/>
            <person name="Madigan M.T."/>
            <person name="Sattley W.M."/>
        </authorList>
    </citation>
    <scope>NUCLEOTIDE SEQUENCE [LARGE SCALE GENOMIC DNA]</scope>
    <source>
        <strain evidence="3">HH</strain>
    </source>
</reference>
<accession>A0A5Q2N5E1</accession>
<dbReference type="EMBL" id="CP045875">
    <property type="protein sequence ID" value="QGG49109.1"/>
    <property type="molecule type" value="Genomic_DNA"/>
</dbReference>
<evidence type="ECO:0000313" key="2">
    <source>
        <dbReference type="EMBL" id="QGG49109.1"/>
    </source>
</evidence>
<dbReference type="GO" id="GO:0006355">
    <property type="term" value="P:regulation of DNA-templated transcription"/>
    <property type="evidence" value="ECO:0007669"/>
    <property type="project" value="InterPro"/>
</dbReference>
<dbReference type="SUPFAM" id="SSF47598">
    <property type="entry name" value="Ribbon-helix-helix"/>
    <property type="match status" value="1"/>
</dbReference>
<evidence type="ECO:0000313" key="3">
    <source>
        <dbReference type="Proteomes" id="UP000366051"/>
    </source>
</evidence>
<name>A0A5Q2N5E1_9FIRM</name>
<dbReference type="Pfam" id="PF01402">
    <property type="entry name" value="RHH_1"/>
    <property type="match status" value="1"/>
</dbReference>
<dbReference type="RefSeq" id="WP_151620922.1">
    <property type="nucleotide sequence ID" value="NZ_CP045875.1"/>
</dbReference>
<feature type="domain" description="Ribbon-helix-helix protein CopG" evidence="1">
    <location>
        <begin position="5"/>
        <end position="41"/>
    </location>
</feature>
<dbReference type="CDD" id="cd22231">
    <property type="entry name" value="RHH_NikR_HicB-like"/>
    <property type="match status" value="1"/>
</dbReference>